<organism evidence="1 2">
    <name type="scientific">Rathayibacter festucae DSM 15932</name>
    <dbReference type="NCBI Taxonomy" id="1328866"/>
    <lineage>
        <taxon>Bacteria</taxon>
        <taxon>Bacillati</taxon>
        <taxon>Actinomycetota</taxon>
        <taxon>Actinomycetes</taxon>
        <taxon>Micrococcales</taxon>
        <taxon>Microbacteriaceae</taxon>
        <taxon>Rathayibacter</taxon>
    </lineage>
</organism>
<evidence type="ECO:0000313" key="1">
    <source>
        <dbReference type="EMBL" id="AZZ53535.1"/>
    </source>
</evidence>
<protein>
    <submittedName>
        <fullName evidence="1">Uncharacterized protein</fullName>
    </submittedName>
</protein>
<proteinExistence type="predicted"/>
<name>A0A3T0T4Q8_9MICO</name>
<sequence>MESVAEWPTGEWVVDPVTQVEWPVPEGITPERVVEHARRADAGELIDLRFFLGPGHDGALWDDEGPQEPSHFELSSAFTTDLQAWIQIWLTHRDVFDGWDGSVDTAEWLHEGARLARRLQRELYDVARVLSSYGP</sequence>
<dbReference type="Proteomes" id="UP000285317">
    <property type="component" value="Chromosome"/>
</dbReference>
<evidence type="ECO:0000313" key="2">
    <source>
        <dbReference type="Proteomes" id="UP000285317"/>
    </source>
</evidence>
<reference evidence="1 2" key="1">
    <citation type="submission" date="2018-03" db="EMBL/GenBank/DDBJ databases">
        <title>Bacteriophage NCPPB3778 and a type I-E CRISPR drive the evolution of the US Biological Select Agent, Rathayibacter toxicus.</title>
        <authorList>
            <person name="Davis E.W.II."/>
            <person name="Tabima J.F."/>
            <person name="Weisberg A.J."/>
            <person name="Dantas Lopes L."/>
            <person name="Wiseman M.S."/>
            <person name="Wiseman M.S."/>
            <person name="Pupko T."/>
            <person name="Belcher M.S."/>
            <person name="Sechler A.J."/>
            <person name="Tancos M.A."/>
            <person name="Schroeder B.K."/>
            <person name="Murray T.D."/>
            <person name="Luster D.G."/>
            <person name="Schneider W.L."/>
            <person name="Rogers E."/>
            <person name="Andreote F.D."/>
            <person name="Grunwald N.J."/>
            <person name="Putnam M.L."/>
            <person name="Chang J.H."/>
        </authorList>
    </citation>
    <scope>NUCLEOTIDE SEQUENCE [LARGE SCALE GENOMIC DNA]</scope>
    <source>
        <strain evidence="1 2">DSM 15932</strain>
    </source>
</reference>
<accession>A0A3T0T4Q8</accession>
<dbReference type="EMBL" id="CP028137">
    <property type="protein sequence ID" value="AZZ53535.1"/>
    <property type="molecule type" value="Genomic_DNA"/>
</dbReference>
<gene>
    <name evidence="1" type="ORF">C1I64_16825</name>
</gene>
<dbReference type="AlphaFoldDB" id="A0A3T0T4Q8"/>
<dbReference type="RefSeq" id="WP_127887986.1">
    <property type="nucleotide sequence ID" value="NZ_CP028137.1"/>
</dbReference>
<dbReference type="KEGG" id="rfs:C1I64_16825"/>